<feature type="non-terminal residue" evidence="2">
    <location>
        <position position="149"/>
    </location>
</feature>
<proteinExistence type="predicted"/>
<keyword evidence="1" id="KW-0472">Membrane</keyword>
<feature type="transmembrane region" description="Helical" evidence="1">
    <location>
        <begin position="75"/>
        <end position="95"/>
    </location>
</feature>
<dbReference type="AlphaFoldDB" id="X1C156"/>
<sequence length="149" mass="17318">MVKSYGNLLKDSNSWKGNNGSGKEGKEDNQEKEYLKIWKINPSYKDMDKGETILKVGSLAIIAFLYFAFLSYATFNFALSITISGMVVLSFILVFHRNIFSLKHLFKFRPFEPFQELVFWQPKYDASLLFLTNHKDLITTGIRIFKIRV</sequence>
<feature type="transmembrane region" description="Helical" evidence="1">
    <location>
        <begin position="52"/>
        <end position="69"/>
    </location>
</feature>
<evidence type="ECO:0000256" key="1">
    <source>
        <dbReference type="SAM" id="Phobius"/>
    </source>
</evidence>
<name>X1C156_9ZZZZ</name>
<comment type="caution">
    <text evidence="2">The sequence shown here is derived from an EMBL/GenBank/DDBJ whole genome shotgun (WGS) entry which is preliminary data.</text>
</comment>
<gene>
    <name evidence="2" type="ORF">S01H4_26711</name>
</gene>
<reference evidence="2" key="1">
    <citation type="journal article" date="2014" name="Front. Microbiol.">
        <title>High frequency of phylogenetically diverse reductive dehalogenase-homologous genes in deep subseafloor sedimentary metagenomes.</title>
        <authorList>
            <person name="Kawai M."/>
            <person name="Futagami T."/>
            <person name="Toyoda A."/>
            <person name="Takaki Y."/>
            <person name="Nishi S."/>
            <person name="Hori S."/>
            <person name="Arai W."/>
            <person name="Tsubouchi T."/>
            <person name="Morono Y."/>
            <person name="Uchiyama I."/>
            <person name="Ito T."/>
            <person name="Fujiyama A."/>
            <person name="Inagaki F."/>
            <person name="Takami H."/>
        </authorList>
    </citation>
    <scope>NUCLEOTIDE SEQUENCE</scope>
    <source>
        <strain evidence="2">Expedition CK06-06</strain>
    </source>
</reference>
<accession>X1C156</accession>
<dbReference type="EMBL" id="BART01012925">
    <property type="protein sequence ID" value="GAG87072.1"/>
    <property type="molecule type" value="Genomic_DNA"/>
</dbReference>
<keyword evidence="1" id="KW-1133">Transmembrane helix</keyword>
<protein>
    <submittedName>
        <fullName evidence="2">Uncharacterized protein</fullName>
    </submittedName>
</protein>
<organism evidence="2">
    <name type="scientific">marine sediment metagenome</name>
    <dbReference type="NCBI Taxonomy" id="412755"/>
    <lineage>
        <taxon>unclassified sequences</taxon>
        <taxon>metagenomes</taxon>
        <taxon>ecological metagenomes</taxon>
    </lineage>
</organism>
<keyword evidence="1" id="KW-0812">Transmembrane</keyword>
<evidence type="ECO:0000313" key="2">
    <source>
        <dbReference type="EMBL" id="GAG87072.1"/>
    </source>
</evidence>